<evidence type="ECO:0000256" key="2">
    <source>
        <dbReference type="SAM" id="MobiDB-lite"/>
    </source>
</evidence>
<dbReference type="InterPro" id="IPR009636">
    <property type="entry name" value="SCAF"/>
</dbReference>
<sequence length="227" mass="26156">MSDENKLELQNNSNPAEDVKDTGTEIKTFTEDEVNERINKAVTDRLNRMKKKYEGFDEIKSELEELRSFKSQAEEKNMTELEKLQKQIELLSNERDELKTNYSSLQEERQKEKLHNSFREQARKAGIEYVEDALQLASNQLSSLEPNEEGNYIELEDLVKELTESKPFLVSAKKEAPKPIGNASNPNTNQVEKTNEQLLKEAEDKFKKSQTTEDLAALMRVRGQLGL</sequence>
<gene>
    <name evidence="3" type="ORF">SAMN05444392_102281</name>
</gene>
<evidence type="ECO:0000313" key="3">
    <source>
        <dbReference type="EMBL" id="SHE66381.1"/>
    </source>
</evidence>
<keyword evidence="1" id="KW-0175">Coiled coil</keyword>
<proteinExistence type="predicted"/>
<feature type="coiled-coil region" evidence="1">
    <location>
        <begin position="46"/>
        <end position="115"/>
    </location>
</feature>
<dbReference type="Proteomes" id="UP000184476">
    <property type="component" value="Unassembled WGS sequence"/>
</dbReference>
<evidence type="ECO:0008006" key="5">
    <source>
        <dbReference type="Google" id="ProtNLM"/>
    </source>
</evidence>
<dbReference type="STRING" id="112248.SAMN05444392_102281"/>
<evidence type="ECO:0000256" key="1">
    <source>
        <dbReference type="SAM" id="Coils"/>
    </source>
</evidence>
<dbReference type="EMBL" id="FQVL01000002">
    <property type="protein sequence ID" value="SHE66381.1"/>
    <property type="molecule type" value="Genomic_DNA"/>
</dbReference>
<dbReference type="RefSeq" id="WP_073153696.1">
    <property type="nucleotide sequence ID" value="NZ_FQVL01000002.1"/>
</dbReference>
<protein>
    <recommendedName>
        <fullName evidence="5">Phage minor structural protein GP20</fullName>
    </recommendedName>
</protein>
<feature type="region of interest" description="Disordered" evidence="2">
    <location>
        <begin position="1"/>
        <end position="25"/>
    </location>
</feature>
<reference evidence="3 4" key="1">
    <citation type="submission" date="2016-11" db="EMBL/GenBank/DDBJ databases">
        <authorList>
            <person name="Jaros S."/>
            <person name="Januszkiewicz K."/>
            <person name="Wedrychowicz H."/>
        </authorList>
    </citation>
    <scope>NUCLEOTIDE SEQUENCE [LARGE SCALE GENOMIC DNA]</scope>
    <source>
        <strain evidence="3 4">DSM 44666</strain>
    </source>
</reference>
<dbReference type="Pfam" id="PF06810">
    <property type="entry name" value="Phage_scaffold"/>
    <property type="match status" value="1"/>
</dbReference>
<organism evidence="3 4">
    <name type="scientific">Seinonella peptonophila</name>
    <dbReference type="NCBI Taxonomy" id="112248"/>
    <lineage>
        <taxon>Bacteria</taxon>
        <taxon>Bacillati</taxon>
        <taxon>Bacillota</taxon>
        <taxon>Bacilli</taxon>
        <taxon>Bacillales</taxon>
        <taxon>Thermoactinomycetaceae</taxon>
        <taxon>Seinonella</taxon>
    </lineage>
</organism>
<dbReference type="AlphaFoldDB" id="A0A1M4VBQ8"/>
<evidence type="ECO:0000313" key="4">
    <source>
        <dbReference type="Proteomes" id="UP000184476"/>
    </source>
</evidence>
<name>A0A1M4VBQ8_9BACL</name>
<accession>A0A1M4VBQ8</accession>
<keyword evidence="4" id="KW-1185">Reference proteome</keyword>